<evidence type="ECO:0000256" key="8">
    <source>
        <dbReference type="ARBA" id="ARBA00023315"/>
    </source>
</evidence>
<dbReference type="InterPro" id="IPR000089">
    <property type="entry name" value="Biotin_lipoyl"/>
</dbReference>
<dbReference type="CDD" id="cd06849">
    <property type="entry name" value="lipoyl_domain"/>
    <property type="match status" value="1"/>
</dbReference>
<evidence type="ECO:0000256" key="4">
    <source>
        <dbReference type="ARBA" id="ARBA00022679"/>
    </source>
</evidence>
<dbReference type="GO" id="GO:0005759">
    <property type="term" value="C:mitochondrial matrix"/>
    <property type="evidence" value="ECO:0007669"/>
    <property type="project" value="UniProtKB-SubCell"/>
</dbReference>
<proteinExistence type="inferred from homology"/>
<dbReference type="EC" id="2.3.1.-" evidence="10"/>
<protein>
    <recommendedName>
        <fullName evidence="10">Dihydrolipoamide acetyltransferase component of pyruvate dehydrogenase complex</fullName>
        <ecNumber evidence="10">2.3.1.-</ecNumber>
    </recommendedName>
</protein>
<keyword evidence="15" id="KW-1185">Reference proteome</keyword>
<feature type="compositionally biased region" description="Polar residues" evidence="11">
    <location>
        <begin position="119"/>
        <end position="137"/>
    </location>
</feature>
<dbReference type="InterPro" id="IPR036625">
    <property type="entry name" value="E3-bd_dom_sf"/>
</dbReference>
<feature type="domain" description="Lipoyl-binding" evidence="12">
    <location>
        <begin position="20"/>
        <end position="95"/>
    </location>
</feature>
<dbReference type="GO" id="GO:0043754">
    <property type="term" value="F:dihydrolipoamide branched chain acyltransferase activity"/>
    <property type="evidence" value="ECO:0007669"/>
    <property type="project" value="UniProtKB-EC"/>
</dbReference>
<evidence type="ECO:0000313" key="14">
    <source>
        <dbReference type="EMBL" id="KAJ1973841.1"/>
    </source>
</evidence>
<dbReference type="SUPFAM" id="SSF47005">
    <property type="entry name" value="Peripheral subunit-binding domain of 2-oxo acid dehydrogenase complex"/>
    <property type="match status" value="1"/>
</dbReference>
<dbReference type="GO" id="GO:0016407">
    <property type="term" value="F:acetyltransferase activity"/>
    <property type="evidence" value="ECO:0007669"/>
    <property type="project" value="TreeGrafter"/>
</dbReference>
<dbReference type="Gene3D" id="4.10.320.10">
    <property type="entry name" value="E3-binding domain"/>
    <property type="match status" value="1"/>
</dbReference>
<feature type="domain" description="Peripheral subunit-binding (PSBD)" evidence="13">
    <location>
        <begin position="156"/>
        <end position="193"/>
    </location>
</feature>
<keyword evidence="5 10" id="KW-0450">Lipoyl</keyword>
<evidence type="ECO:0000256" key="1">
    <source>
        <dbReference type="ARBA" id="ARBA00001938"/>
    </source>
</evidence>
<dbReference type="InterPro" id="IPR011053">
    <property type="entry name" value="Single_hybrid_motif"/>
</dbReference>
<evidence type="ECO:0000313" key="15">
    <source>
        <dbReference type="Proteomes" id="UP001151582"/>
    </source>
</evidence>
<gene>
    <name evidence="14" type="ORF">H4R34_004938</name>
</gene>
<evidence type="ECO:0000256" key="6">
    <source>
        <dbReference type="ARBA" id="ARBA00022946"/>
    </source>
</evidence>
<dbReference type="PANTHER" id="PTHR43178">
    <property type="entry name" value="DIHYDROLIPOAMIDE ACETYLTRANSFERASE COMPONENT OF PYRUVATE DEHYDROGENASE COMPLEX"/>
    <property type="match status" value="1"/>
</dbReference>
<dbReference type="PROSITE" id="PS00189">
    <property type="entry name" value="LIPOYL"/>
    <property type="match status" value="1"/>
</dbReference>
<feature type="region of interest" description="Disordered" evidence="11">
    <location>
        <begin position="95"/>
        <end position="151"/>
    </location>
</feature>
<comment type="similarity">
    <text evidence="3 10">Belongs to the 2-oxoacid dehydrogenase family.</text>
</comment>
<evidence type="ECO:0000256" key="10">
    <source>
        <dbReference type="RuleBase" id="RU003423"/>
    </source>
</evidence>
<reference evidence="14" key="1">
    <citation type="submission" date="2022-07" db="EMBL/GenBank/DDBJ databases">
        <title>Phylogenomic reconstructions and comparative analyses of Kickxellomycotina fungi.</title>
        <authorList>
            <person name="Reynolds N.K."/>
            <person name="Stajich J.E."/>
            <person name="Barry K."/>
            <person name="Grigoriev I.V."/>
            <person name="Crous P."/>
            <person name="Smith M.E."/>
        </authorList>
    </citation>
    <scope>NUCLEOTIDE SEQUENCE</scope>
    <source>
        <strain evidence="14">RSA 567</strain>
    </source>
</reference>
<dbReference type="PROSITE" id="PS51826">
    <property type="entry name" value="PSBD"/>
    <property type="match status" value="1"/>
</dbReference>
<comment type="cofactor">
    <cofactor evidence="1 10">
        <name>(R)-lipoate</name>
        <dbReference type="ChEBI" id="CHEBI:83088"/>
    </cofactor>
</comment>
<dbReference type="Gene3D" id="2.40.50.100">
    <property type="match status" value="1"/>
</dbReference>
<dbReference type="FunFam" id="3.30.559.10:FF:000007">
    <property type="entry name" value="Dihydrolipoamide acetyltransferase component of pyruvate dehydrogenase complex"/>
    <property type="match status" value="1"/>
</dbReference>
<name>A0A9W8AXY3_9FUNG</name>
<dbReference type="GO" id="GO:0005829">
    <property type="term" value="C:cytosol"/>
    <property type="evidence" value="ECO:0007669"/>
    <property type="project" value="UniProtKB-ARBA"/>
</dbReference>
<dbReference type="Proteomes" id="UP001151582">
    <property type="component" value="Unassembled WGS sequence"/>
</dbReference>
<dbReference type="Pfam" id="PF02817">
    <property type="entry name" value="E3_binding"/>
    <property type="match status" value="1"/>
</dbReference>
<dbReference type="AlphaFoldDB" id="A0A9W8AXY3"/>
<dbReference type="FunFam" id="4.10.320.10:FF:000002">
    <property type="entry name" value="Dihydrolipoamide acetyltransferase component of pyruvate dehydrogenase complex"/>
    <property type="match status" value="1"/>
</dbReference>
<evidence type="ECO:0000256" key="2">
    <source>
        <dbReference type="ARBA" id="ARBA00004305"/>
    </source>
</evidence>
<dbReference type="InterPro" id="IPR003016">
    <property type="entry name" value="2-oxoA_DH_lipoyl-BS"/>
</dbReference>
<evidence type="ECO:0000256" key="7">
    <source>
        <dbReference type="ARBA" id="ARBA00023128"/>
    </source>
</evidence>
<keyword evidence="6" id="KW-0809">Transit peptide</keyword>
<comment type="subcellular location">
    <subcellularLocation>
        <location evidence="2">Mitochondrion matrix</location>
    </subcellularLocation>
</comment>
<comment type="caution">
    <text evidence="14">The sequence shown here is derived from an EMBL/GenBank/DDBJ whole genome shotgun (WGS) entry which is preliminary data.</text>
</comment>
<accession>A0A9W8AXY3</accession>
<dbReference type="OrthoDB" id="15567at2759"/>
<dbReference type="Pfam" id="PF00198">
    <property type="entry name" value="2-oxoacid_dh"/>
    <property type="match status" value="1"/>
</dbReference>
<organism evidence="14 15">
    <name type="scientific">Dimargaris verticillata</name>
    <dbReference type="NCBI Taxonomy" id="2761393"/>
    <lineage>
        <taxon>Eukaryota</taxon>
        <taxon>Fungi</taxon>
        <taxon>Fungi incertae sedis</taxon>
        <taxon>Zoopagomycota</taxon>
        <taxon>Kickxellomycotina</taxon>
        <taxon>Dimargaritomycetes</taxon>
        <taxon>Dimargaritales</taxon>
        <taxon>Dimargaritaceae</taxon>
        <taxon>Dimargaris</taxon>
    </lineage>
</organism>
<evidence type="ECO:0000259" key="12">
    <source>
        <dbReference type="PROSITE" id="PS50968"/>
    </source>
</evidence>
<dbReference type="GO" id="GO:0031405">
    <property type="term" value="F:lipoic acid binding"/>
    <property type="evidence" value="ECO:0007669"/>
    <property type="project" value="TreeGrafter"/>
</dbReference>
<evidence type="ECO:0000259" key="13">
    <source>
        <dbReference type="PROSITE" id="PS51826"/>
    </source>
</evidence>
<dbReference type="SUPFAM" id="SSF52777">
    <property type="entry name" value="CoA-dependent acyltransferases"/>
    <property type="match status" value="1"/>
</dbReference>
<dbReference type="EMBL" id="JANBQB010000748">
    <property type="protein sequence ID" value="KAJ1973841.1"/>
    <property type="molecule type" value="Genomic_DNA"/>
</dbReference>
<keyword evidence="8 10" id="KW-0012">Acyltransferase</keyword>
<dbReference type="InterPro" id="IPR001078">
    <property type="entry name" value="2-oxoacid_DH_actylTfrase"/>
</dbReference>
<evidence type="ECO:0000256" key="9">
    <source>
        <dbReference type="ARBA" id="ARBA00051775"/>
    </source>
</evidence>
<dbReference type="InterPro" id="IPR004167">
    <property type="entry name" value="PSBD"/>
</dbReference>
<sequence>MAMLRPLARGLSYQPRQNKVVPFNLADIGEGITECEIIQWFVKPGDTIAQFDQICEVQSDKASVEITSRYDGTVKKLHYEAGSMARVGQPLVDIDVSDSHTSDTPAASFTPPAPTPLSEPSSQPVAMPAPSNSQSATLVPPPILQPTTGKPSSEILAIPAVRRLAKEHGLNLALLTGTGKGGRITKEDVLRHMAQPTTAAASPLSAEPKSVAGISMDMTDSVVPLSPVQKSMYTMMTNANNIVRFALSDEIEIGNCMVLRADINKWLTEHGEATGYSLSKITYLPIFLKCMSLAIQRYPIFNARLINEDQGPSKIQLQHRSEHHISVAMDTPNGLLVPTVRDVHTKSVLQIAQDLERLKELGRRNALKPVDLQPGTITLSNIGNIGGTVLSPVVPLNTLCLGALGRIQRLPRFQTVVDPVTQQAKEIVVPKHILHVSWVADHRVIDGATLARFSNYWKELLTSPAIGLSQLK</sequence>
<keyword evidence="4 10" id="KW-0808">Transferase</keyword>
<dbReference type="InterPro" id="IPR023213">
    <property type="entry name" value="CAT-like_dom_sf"/>
</dbReference>
<dbReference type="Gene3D" id="3.30.559.10">
    <property type="entry name" value="Chloramphenicol acetyltransferase-like domain"/>
    <property type="match status" value="1"/>
</dbReference>
<evidence type="ECO:0000256" key="3">
    <source>
        <dbReference type="ARBA" id="ARBA00007317"/>
    </source>
</evidence>
<comment type="catalytic activity">
    <reaction evidence="9">
        <text>N(6)-[(R)-dihydrolipoyl]-L-lysyl-[protein] + 2-methylpropanoyl-CoA = N(6)-[(R)-S(8)-2-methylpropanoyldihydrolipoyl]-L-lysyl-[protein] + CoA</text>
        <dbReference type="Rhea" id="RHEA:18865"/>
        <dbReference type="Rhea" id="RHEA-COMP:10475"/>
        <dbReference type="Rhea" id="RHEA-COMP:10497"/>
        <dbReference type="ChEBI" id="CHEBI:57287"/>
        <dbReference type="ChEBI" id="CHEBI:57338"/>
        <dbReference type="ChEBI" id="CHEBI:83100"/>
        <dbReference type="ChEBI" id="CHEBI:83142"/>
        <dbReference type="EC" id="2.3.1.168"/>
    </reaction>
    <physiologicalReaction direction="left-to-right" evidence="9">
        <dbReference type="Rhea" id="RHEA:18866"/>
    </physiologicalReaction>
</comment>
<evidence type="ECO:0000256" key="5">
    <source>
        <dbReference type="ARBA" id="ARBA00022823"/>
    </source>
</evidence>
<evidence type="ECO:0000256" key="11">
    <source>
        <dbReference type="SAM" id="MobiDB-lite"/>
    </source>
</evidence>
<dbReference type="FunFam" id="2.40.50.100:FF:000013">
    <property type="entry name" value="Dihydrolipoamide acetyltransferase component of pyruvate dehydrogenase complex"/>
    <property type="match status" value="1"/>
</dbReference>
<dbReference type="SUPFAM" id="SSF51230">
    <property type="entry name" value="Single hybrid motif"/>
    <property type="match status" value="1"/>
</dbReference>
<dbReference type="Pfam" id="PF00364">
    <property type="entry name" value="Biotin_lipoyl"/>
    <property type="match status" value="1"/>
</dbReference>
<dbReference type="InterPro" id="IPR050743">
    <property type="entry name" value="2-oxoacid_DH_E2_comp"/>
</dbReference>
<dbReference type="PROSITE" id="PS50968">
    <property type="entry name" value="BIOTINYL_LIPOYL"/>
    <property type="match status" value="1"/>
</dbReference>
<dbReference type="GO" id="GO:0045333">
    <property type="term" value="P:cellular respiration"/>
    <property type="evidence" value="ECO:0007669"/>
    <property type="project" value="UniProtKB-ARBA"/>
</dbReference>
<dbReference type="PANTHER" id="PTHR43178:SF5">
    <property type="entry name" value="LIPOAMIDE ACYLTRANSFERASE COMPONENT OF BRANCHED-CHAIN ALPHA-KETO ACID DEHYDROGENASE COMPLEX, MITOCHONDRIAL"/>
    <property type="match status" value="1"/>
</dbReference>
<keyword evidence="7" id="KW-0496">Mitochondrion</keyword>